<dbReference type="InterPro" id="IPR003305">
    <property type="entry name" value="CenC_carb-bd"/>
</dbReference>
<dbReference type="Proteomes" id="UP001519287">
    <property type="component" value="Unassembled WGS sequence"/>
</dbReference>
<organism evidence="5 6">
    <name type="scientific">Paenibacillus eucommiae</name>
    <dbReference type="NCBI Taxonomy" id="1355755"/>
    <lineage>
        <taxon>Bacteria</taxon>
        <taxon>Bacillati</taxon>
        <taxon>Bacillota</taxon>
        <taxon>Bacilli</taxon>
        <taxon>Bacillales</taxon>
        <taxon>Paenibacillaceae</taxon>
        <taxon>Paenibacillus</taxon>
    </lineage>
</organism>
<dbReference type="InterPro" id="IPR018247">
    <property type="entry name" value="EF_Hand_1_Ca_BS"/>
</dbReference>
<evidence type="ECO:0000313" key="6">
    <source>
        <dbReference type="Proteomes" id="UP001519287"/>
    </source>
</evidence>
<dbReference type="InterPro" id="IPR029018">
    <property type="entry name" value="Hex-like_dom2"/>
</dbReference>
<dbReference type="Gene3D" id="3.30.379.10">
    <property type="entry name" value="Chitobiase/beta-hexosaminidase domain 2-like"/>
    <property type="match status" value="1"/>
</dbReference>
<dbReference type="PROSITE" id="PS51766">
    <property type="entry name" value="DOCKERIN"/>
    <property type="match status" value="1"/>
</dbReference>
<dbReference type="PROSITE" id="PS00018">
    <property type="entry name" value="EF_HAND_1"/>
    <property type="match status" value="2"/>
</dbReference>
<evidence type="ECO:0000256" key="2">
    <source>
        <dbReference type="SAM" id="MobiDB-lite"/>
    </source>
</evidence>
<comment type="caution">
    <text evidence="5">The sequence shown here is derived from an EMBL/GenBank/DDBJ whole genome shotgun (WGS) entry which is preliminary data.</text>
</comment>
<dbReference type="CDD" id="cd14254">
    <property type="entry name" value="Dockerin_II"/>
    <property type="match status" value="1"/>
</dbReference>
<dbReference type="SUPFAM" id="SSF55545">
    <property type="entry name" value="beta-N-acetylhexosaminidase-like domain"/>
    <property type="match status" value="1"/>
</dbReference>
<dbReference type="Gene3D" id="2.60.40.680">
    <property type="match status" value="1"/>
</dbReference>
<feature type="region of interest" description="Disordered" evidence="2">
    <location>
        <begin position="1096"/>
        <end position="1115"/>
    </location>
</feature>
<feature type="chain" id="PRO_5046188944" description="Dockerin domain-containing protein" evidence="3">
    <location>
        <begin position="33"/>
        <end position="1167"/>
    </location>
</feature>
<gene>
    <name evidence="5" type="ORF">J2Z66_001434</name>
</gene>
<dbReference type="EMBL" id="JAGGLB010000003">
    <property type="protein sequence ID" value="MBP1989836.1"/>
    <property type="molecule type" value="Genomic_DNA"/>
</dbReference>
<keyword evidence="3" id="KW-0732">Signal</keyword>
<dbReference type="Pfam" id="PF00963">
    <property type="entry name" value="Cohesin"/>
    <property type="match status" value="1"/>
</dbReference>
<dbReference type="SUPFAM" id="SSF63446">
    <property type="entry name" value="Type I dockerin domain"/>
    <property type="match status" value="1"/>
</dbReference>
<dbReference type="PANTHER" id="PTHR47406">
    <property type="entry name" value="COAGULATION FACTOR 5/8 TYPE, C-TERMINAL"/>
    <property type="match status" value="1"/>
</dbReference>
<dbReference type="InterPro" id="IPR036439">
    <property type="entry name" value="Dockerin_dom_sf"/>
</dbReference>
<dbReference type="SUPFAM" id="SSF49384">
    <property type="entry name" value="Carbohydrate-binding domain"/>
    <property type="match status" value="1"/>
</dbReference>
<dbReference type="Pfam" id="PF16126">
    <property type="entry name" value="DUF4838"/>
    <property type="match status" value="1"/>
</dbReference>
<reference evidence="5 6" key="1">
    <citation type="submission" date="2021-03" db="EMBL/GenBank/DDBJ databases">
        <title>Genomic Encyclopedia of Type Strains, Phase IV (KMG-IV): sequencing the most valuable type-strain genomes for metagenomic binning, comparative biology and taxonomic classification.</title>
        <authorList>
            <person name="Goeker M."/>
        </authorList>
    </citation>
    <scope>NUCLEOTIDE SEQUENCE [LARGE SCALE GENOMIC DNA]</scope>
    <source>
        <strain evidence="5 6">DSM 26048</strain>
    </source>
</reference>
<evidence type="ECO:0000313" key="5">
    <source>
        <dbReference type="EMBL" id="MBP1989836.1"/>
    </source>
</evidence>
<protein>
    <recommendedName>
        <fullName evidence="4">Dockerin domain-containing protein</fullName>
    </recommendedName>
</protein>
<dbReference type="PANTHER" id="PTHR47406:SF2">
    <property type="entry name" value="ALPHA GLUCURONIDASE N-TERMINAL DOMAIN-CONTAINING PROTEIN"/>
    <property type="match status" value="1"/>
</dbReference>
<dbReference type="InterPro" id="IPR008979">
    <property type="entry name" value="Galactose-bd-like_sf"/>
</dbReference>
<accession>A0ABS4IS44</accession>
<dbReference type="SUPFAM" id="SSF49785">
    <property type="entry name" value="Galactose-binding domain-like"/>
    <property type="match status" value="2"/>
</dbReference>
<feature type="domain" description="Dockerin" evidence="4">
    <location>
        <begin position="1105"/>
        <end position="1167"/>
    </location>
</feature>
<dbReference type="InterPro" id="IPR002102">
    <property type="entry name" value="Cohesin_dom"/>
</dbReference>
<dbReference type="InterPro" id="IPR008965">
    <property type="entry name" value="CBM2/CBM3_carb-bd_dom_sf"/>
</dbReference>
<dbReference type="Pfam" id="PF00404">
    <property type="entry name" value="Dockerin_1"/>
    <property type="match status" value="1"/>
</dbReference>
<sequence length="1167" mass="128190">MKKSFSRKASFFVCMILSLSLIMSVASPLTYAEVPGNGGDVNHNAAPASIPNVMGNYTPPTAAEVPTSGPQLIVDGQGQASLILTTTATELEKQAAQELQSYMKQISGAQLPIVTDANAATGVKIFIGNAAPDPQLDQIRQGGTDPDSFRLSVSADTIQLIGLSERGTLFAAYELLEQIGIRWFAPGEIGTEVPAMQTIRVKQQNTIQHPGVTSRYMGGIYPLFSQEPMDFVDEFEGKGWLDHSRGNNSTVALGGHGLPCTITAQERPDLYVQVNGKPTSQFDVTKPEVLACVVDGALKFLEEHPDAKYLDLGPHDGDDFGTSAWDAEDYDPLMGSNSITDRYVKFYNLVLEQIEPQYPDVGIAFFAYLRYMRAPVREIPNPKLLPVIAPITVERIHSMENGMSWERSYLKDLIADWKKLGVDVSFYSYMYNLADPGLPFSMINRIVEEMNHFRDQGMNQLRFEVLPSWGYQGPSLYLMSKLSWNPELDVQETLTDYFSKFYGPAAEPMWNHFRKLEDTFAKADYYTGAVFDFIKILTPEVLSDLESTLAEAESAVPTDSKYAKRIRMVRVALDFGKAFTNMRDAYIKFDFVKAKQYFDEAKAQLKVAADHSPVIINPWAGGYIDIFWKYQIEQGYERVTNGNKIVTQLPDEWLAMLIPGGNGEKLGLWKPGVGTQSWMKLKTYSETWTSQGLRYYKGEVWYRTSVDIAESYKDKPIRLWFGDIDESPRVWVNGKEIQPKSTGIATVIPWEYDVTSSIKFGQKNDIVVSVTNRYLDELGTGGIVGPAMLWTSDETTPEVPVDPDELLTNPGFEQGATGWTPYNPSTFTSVIEPVNSGSKALKISARSSNYTGAMQDIKAKLLESGQGTYDFSAMLRTESDTQTMYVNIFIEDSEGSRYHNGSLVSVGSEGWTKSSGLTPITWTGELKTARIYMESLPDTGKGNYFVDDFSFKKVKPPVSNKSTLMASASTIAAGTALKVNYGISNVSKAVYAQDIKLDYDPAVMEFVSAKSLIEGVSIVEIVKEPAGKLRLIMASQGSQHAVTSNTQVAELTFRAKPISQTASSVISITSAALGDDQGHEVQAELSSVTVEVTAVDPGGPGPGGPGGNPPDINQDGKVTIGDLSIVAAHYGKNSSNPDWTQVKNADINGDGKIDILDLAAVAKKILE</sequence>
<evidence type="ECO:0000256" key="1">
    <source>
        <dbReference type="ARBA" id="ARBA00022801"/>
    </source>
</evidence>
<evidence type="ECO:0000256" key="3">
    <source>
        <dbReference type="SAM" id="SignalP"/>
    </source>
</evidence>
<keyword evidence="6" id="KW-1185">Reference proteome</keyword>
<feature type="signal peptide" evidence="3">
    <location>
        <begin position="1"/>
        <end position="32"/>
    </location>
</feature>
<keyword evidence="1" id="KW-0378">Hydrolase</keyword>
<dbReference type="Gene3D" id="2.60.120.260">
    <property type="entry name" value="Galactose-binding domain-like"/>
    <property type="match status" value="2"/>
</dbReference>
<dbReference type="RefSeq" id="WP_209970628.1">
    <property type="nucleotide sequence ID" value="NZ_JAGGLB010000003.1"/>
</dbReference>
<dbReference type="Gene3D" id="1.10.1330.10">
    <property type="entry name" value="Dockerin domain"/>
    <property type="match status" value="1"/>
</dbReference>
<dbReference type="Pfam" id="PF02018">
    <property type="entry name" value="CBM_4_9"/>
    <property type="match status" value="1"/>
</dbReference>
<dbReference type="CDD" id="cd08547">
    <property type="entry name" value="Type_II_cohesin"/>
    <property type="match status" value="1"/>
</dbReference>
<evidence type="ECO:0000259" key="4">
    <source>
        <dbReference type="PROSITE" id="PS51766"/>
    </source>
</evidence>
<dbReference type="InterPro" id="IPR002105">
    <property type="entry name" value="Dockerin_1_rpt"/>
</dbReference>
<dbReference type="InterPro" id="IPR016134">
    <property type="entry name" value="Dockerin_dom"/>
</dbReference>
<dbReference type="InterPro" id="IPR032287">
    <property type="entry name" value="DUF4838"/>
</dbReference>
<name>A0ABS4IS44_9BACL</name>
<proteinExistence type="predicted"/>